<dbReference type="Gene3D" id="3.30.420.10">
    <property type="entry name" value="Ribonuclease H-like superfamily/Ribonuclease H"/>
    <property type="match status" value="1"/>
</dbReference>
<dbReference type="SUPFAM" id="SSF46689">
    <property type="entry name" value="Homeodomain-like"/>
    <property type="match status" value="1"/>
</dbReference>
<comment type="caution">
    <text evidence="1">The sequence shown here is derived from an EMBL/GenBank/DDBJ whole genome shotgun (WGS) entry which is preliminary data.</text>
</comment>
<dbReference type="InterPro" id="IPR009057">
    <property type="entry name" value="Homeodomain-like_sf"/>
</dbReference>
<name>A0A225WQX2_9STRA</name>
<dbReference type="AlphaFoldDB" id="A0A225WQX2"/>
<evidence type="ECO:0000313" key="1">
    <source>
        <dbReference type="EMBL" id="OWZ20036.1"/>
    </source>
</evidence>
<organism evidence="1 2">
    <name type="scientific">Phytophthora megakarya</name>
    <dbReference type="NCBI Taxonomy" id="4795"/>
    <lineage>
        <taxon>Eukaryota</taxon>
        <taxon>Sar</taxon>
        <taxon>Stramenopiles</taxon>
        <taxon>Oomycota</taxon>
        <taxon>Peronosporomycetes</taxon>
        <taxon>Peronosporales</taxon>
        <taxon>Peronosporaceae</taxon>
        <taxon>Phytophthora</taxon>
    </lineage>
</organism>
<gene>
    <name evidence="1" type="ORF">PHMEG_0005607</name>
</gene>
<evidence type="ECO:0000313" key="2">
    <source>
        <dbReference type="Proteomes" id="UP000198211"/>
    </source>
</evidence>
<dbReference type="GO" id="GO:0003676">
    <property type="term" value="F:nucleic acid binding"/>
    <property type="evidence" value="ECO:0007669"/>
    <property type="project" value="InterPro"/>
</dbReference>
<proteinExistence type="predicted"/>
<dbReference type="STRING" id="4795.A0A225WQX2"/>
<reference evidence="2" key="1">
    <citation type="submission" date="2017-03" db="EMBL/GenBank/DDBJ databases">
        <title>Phytopthora megakarya and P. palmivora, two closely related causual agents of cacao black pod achieved similar genome size and gene model numbers by different mechanisms.</title>
        <authorList>
            <person name="Ali S."/>
            <person name="Shao J."/>
            <person name="Larry D.J."/>
            <person name="Kronmiller B."/>
            <person name="Shen D."/>
            <person name="Strem M.D."/>
            <person name="Melnick R.L."/>
            <person name="Guiltinan M.J."/>
            <person name="Tyler B.M."/>
            <person name="Meinhardt L.W."/>
            <person name="Bailey B.A."/>
        </authorList>
    </citation>
    <scope>NUCLEOTIDE SEQUENCE [LARGE SCALE GENOMIC DNA]</scope>
    <source>
        <strain evidence="2">zdho120</strain>
    </source>
</reference>
<evidence type="ECO:0008006" key="3">
    <source>
        <dbReference type="Google" id="ProtNLM"/>
    </source>
</evidence>
<accession>A0A225WQX2</accession>
<keyword evidence="2" id="KW-1185">Reference proteome</keyword>
<dbReference type="Proteomes" id="UP000198211">
    <property type="component" value="Unassembled WGS sequence"/>
</dbReference>
<dbReference type="InterPro" id="IPR036397">
    <property type="entry name" value="RNaseH_sf"/>
</dbReference>
<dbReference type="EMBL" id="NBNE01000367">
    <property type="protein sequence ID" value="OWZ20036.1"/>
    <property type="molecule type" value="Genomic_DNA"/>
</dbReference>
<sequence length="398" mass="46908">MAAKWWPEALLYTVDITNRLPMVRLKMKSPYEWLYGKRPNVLAFRIWGLTCYAHVPKTKRKNATLGYKELAHVYHKSETTIGNWIRVYDDTGTIERAQSKTAKKLTAAHRAWLCNFYDKHPLSYLDDAQTAFVQAYHITISTSSIWRIIHEFGLIWKVLERCTMHIKERDVSRFNDELFYINWSHYNLIILDQARVFVLAFIGVSGLIDYFDTQGTFDPGEFTSIHMHPEIIHSFRNIGIAPILLPAYCPFFNPIEYLFGYVKKPFQRHYNESSGRDLLPFAVQTFRRFENFNMAHLLERHQEEDAPVSEAFRLLQLYDEKTGRTLTQEVIDHSSSELKIAFVSISTAYRDFFKIRREKEGESTDQPENFHHFFDHVLMEPRCRAAWSIFVRAWSSHA</sequence>
<protein>
    <recommendedName>
        <fullName evidence="3">Tc1-like transposase DDE domain-containing protein</fullName>
    </recommendedName>
</protein>